<dbReference type="EMBL" id="CP060789">
    <property type="protein sequence ID" value="QNP57647.1"/>
    <property type="molecule type" value="Genomic_DNA"/>
</dbReference>
<keyword evidence="3 5" id="KW-0238">DNA-binding</keyword>
<sequence length="201" mass="21570">MEEPSRTSKALGPRPATALRRAEIVRAAADVFAEKGFAHGTLHEIADRVGMTHAGVLHHFGSKEQLLVEALAYRDRLMLEHRPEGQDLFHYLVDIAVANSKQAGMIQAFLAAAGDSVAPGRPAQPYFVERYRILRAEVATAFEQTCTERGVSDPAVIAAASTGILAVLDGVQVQWLLSPEAVDLEASTTFVIDAIVAAVLA</sequence>
<evidence type="ECO:0000256" key="4">
    <source>
        <dbReference type="ARBA" id="ARBA00023163"/>
    </source>
</evidence>
<dbReference type="InterPro" id="IPR009057">
    <property type="entry name" value="Homeodomain-like_sf"/>
</dbReference>
<dbReference type="Proteomes" id="UP000516117">
    <property type="component" value="Chromosome"/>
</dbReference>
<keyword evidence="4" id="KW-0804">Transcription</keyword>
<dbReference type="PROSITE" id="PS50977">
    <property type="entry name" value="HTH_TETR_2"/>
    <property type="match status" value="1"/>
</dbReference>
<dbReference type="AlphaFoldDB" id="A0A7H0HAT1"/>
<gene>
    <name evidence="7" type="ORF">H9L22_15580</name>
</gene>
<dbReference type="Pfam" id="PF00440">
    <property type="entry name" value="TetR_N"/>
    <property type="match status" value="1"/>
</dbReference>
<dbReference type="InterPro" id="IPR039538">
    <property type="entry name" value="BetI_C"/>
</dbReference>
<reference evidence="7 8" key="1">
    <citation type="submission" date="2020-08" db="EMBL/GenBank/DDBJ databases">
        <title>Genome sequence of Tessaracoccus defluvii JCM 17540T.</title>
        <authorList>
            <person name="Hyun D.-W."/>
            <person name="Bae J.-W."/>
        </authorList>
    </citation>
    <scope>NUCLEOTIDE SEQUENCE [LARGE SCALE GENOMIC DNA]</scope>
    <source>
        <strain evidence="7 8">JCM 17540</strain>
    </source>
</reference>
<feature type="DNA-binding region" description="H-T-H motif" evidence="5">
    <location>
        <begin position="41"/>
        <end position="60"/>
    </location>
</feature>
<protein>
    <submittedName>
        <fullName evidence="7">TetR/AcrR family transcriptional regulator</fullName>
    </submittedName>
</protein>
<dbReference type="InterPro" id="IPR036271">
    <property type="entry name" value="Tet_transcr_reg_TetR-rel_C_sf"/>
</dbReference>
<evidence type="ECO:0000256" key="2">
    <source>
        <dbReference type="ARBA" id="ARBA00023015"/>
    </source>
</evidence>
<keyword evidence="8" id="KW-1185">Reference proteome</keyword>
<name>A0A7H0HAT1_9ACTN</name>
<evidence type="ECO:0000256" key="3">
    <source>
        <dbReference type="ARBA" id="ARBA00023125"/>
    </source>
</evidence>
<keyword evidence="1" id="KW-0678">Repressor</keyword>
<dbReference type="InterPro" id="IPR050109">
    <property type="entry name" value="HTH-type_TetR-like_transc_reg"/>
</dbReference>
<dbReference type="PRINTS" id="PR00455">
    <property type="entry name" value="HTHTETR"/>
</dbReference>
<dbReference type="SUPFAM" id="SSF46689">
    <property type="entry name" value="Homeodomain-like"/>
    <property type="match status" value="1"/>
</dbReference>
<dbReference type="SUPFAM" id="SSF48498">
    <property type="entry name" value="Tetracyclin repressor-like, C-terminal domain"/>
    <property type="match status" value="1"/>
</dbReference>
<dbReference type="Gene3D" id="1.10.357.10">
    <property type="entry name" value="Tetracycline Repressor, domain 2"/>
    <property type="match status" value="1"/>
</dbReference>
<dbReference type="PANTHER" id="PTHR30055">
    <property type="entry name" value="HTH-TYPE TRANSCRIPTIONAL REGULATOR RUTR"/>
    <property type="match status" value="1"/>
</dbReference>
<evidence type="ECO:0000259" key="6">
    <source>
        <dbReference type="PROSITE" id="PS50977"/>
    </source>
</evidence>
<evidence type="ECO:0000256" key="1">
    <source>
        <dbReference type="ARBA" id="ARBA00022491"/>
    </source>
</evidence>
<dbReference type="GO" id="GO:0000976">
    <property type="term" value="F:transcription cis-regulatory region binding"/>
    <property type="evidence" value="ECO:0007669"/>
    <property type="project" value="TreeGrafter"/>
</dbReference>
<dbReference type="InterPro" id="IPR001647">
    <property type="entry name" value="HTH_TetR"/>
</dbReference>
<keyword evidence="2" id="KW-0805">Transcription regulation</keyword>
<organism evidence="7 8">
    <name type="scientific">Tessaracoccus defluvii</name>
    <dbReference type="NCBI Taxonomy" id="1285901"/>
    <lineage>
        <taxon>Bacteria</taxon>
        <taxon>Bacillati</taxon>
        <taxon>Actinomycetota</taxon>
        <taxon>Actinomycetes</taxon>
        <taxon>Propionibacteriales</taxon>
        <taxon>Propionibacteriaceae</taxon>
        <taxon>Tessaracoccus</taxon>
    </lineage>
</organism>
<dbReference type="GO" id="GO:0003700">
    <property type="term" value="F:DNA-binding transcription factor activity"/>
    <property type="evidence" value="ECO:0007669"/>
    <property type="project" value="TreeGrafter"/>
</dbReference>
<proteinExistence type="predicted"/>
<dbReference type="KEGG" id="tdf:H9L22_15580"/>
<dbReference type="PANTHER" id="PTHR30055:SF226">
    <property type="entry name" value="HTH-TYPE TRANSCRIPTIONAL REGULATOR PKSA"/>
    <property type="match status" value="1"/>
</dbReference>
<evidence type="ECO:0000313" key="8">
    <source>
        <dbReference type="Proteomes" id="UP000516117"/>
    </source>
</evidence>
<evidence type="ECO:0000313" key="7">
    <source>
        <dbReference type="EMBL" id="QNP57647.1"/>
    </source>
</evidence>
<feature type="domain" description="HTH tetR-type" evidence="6">
    <location>
        <begin position="18"/>
        <end position="78"/>
    </location>
</feature>
<dbReference type="Pfam" id="PF13977">
    <property type="entry name" value="TetR_C_6"/>
    <property type="match status" value="1"/>
</dbReference>
<evidence type="ECO:0000256" key="5">
    <source>
        <dbReference type="PROSITE-ProRule" id="PRU00335"/>
    </source>
</evidence>
<accession>A0A7H0HAT1</accession>